<accession>A0A6L5X9Q1</accession>
<feature type="compositionally biased region" description="Basic and acidic residues" evidence="1">
    <location>
        <begin position="315"/>
        <end position="334"/>
    </location>
</feature>
<organism evidence="3 4">
    <name type="scientific">Sodaliphilus pleomorphus</name>
    <dbReference type="NCBI Taxonomy" id="2606626"/>
    <lineage>
        <taxon>Bacteria</taxon>
        <taxon>Pseudomonadati</taxon>
        <taxon>Bacteroidota</taxon>
        <taxon>Bacteroidia</taxon>
        <taxon>Bacteroidales</taxon>
        <taxon>Muribaculaceae</taxon>
        <taxon>Sodaliphilus</taxon>
    </lineage>
</organism>
<dbReference type="Proteomes" id="UP000483362">
    <property type="component" value="Unassembled WGS sequence"/>
</dbReference>
<evidence type="ECO:0000256" key="2">
    <source>
        <dbReference type="SAM" id="Phobius"/>
    </source>
</evidence>
<reference evidence="3 4" key="1">
    <citation type="submission" date="2019-08" db="EMBL/GenBank/DDBJ databases">
        <title>In-depth cultivation of the pig gut microbiome towards novel bacterial diversity and tailored functional studies.</title>
        <authorList>
            <person name="Wylensek D."/>
            <person name="Hitch T.C.A."/>
            <person name="Clavel T."/>
        </authorList>
    </citation>
    <scope>NUCLEOTIDE SEQUENCE [LARGE SCALE GENOMIC DNA]</scope>
    <source>
        <strain evidence="3 4">Oil-RF-744-WCA-WT-10</strain>
    </source>
</reference>
<keyword evidence="2" id="KW-0472">Membrane</keyword>
<evidence type="ECO:0000313" key="4">
    <source>
        <dbReference type="Proteomes" id="UP000483362"/>
    </source>
</evidence>
<name>A0A6L5X9Q1_9BACT</name>
<proteinExistence type="predicted"/>
<gene>
    <name evidence="3" type="ORF">FYJ29_04830</name>
</gene>
<evidence type="ECO:0000313" key="3">
    <source>
        <dbReference type="EMBL" id="MSS17090.1"/>
    </source>
</evidence>
<keyword evidence="2" id="KW-0812">Transmembrane</keyword>
<feature type="transmembrane region" description="Helical" evidence="2">
    <location>
        <begin position="218"/>
        <end position="239"/>
    </location>
</feature>
<sequence length="355" mass="38896">MKFKIYSPQFINSDHDVIIPCDDQSMSEYPVYMVCDDEIVATELYNYIVSSIKLDKNVTSEEFNDALDQALNTPEHRVKRCNLAVAIYNHGGCFVAQMGKTRVLQVRPATQEIEYDSRAQVLDIYSSKAKVELIKDLKADDYIMLCSAENIDEKAIRKALCNVDKDDHAKIDEVNRLVSKVKTVGGATPAVVLNHVEESSGSGASFSLSFLSGFKAKYLGYLLLIAVVALLVVGAVKYLPDMFSGKGDTMVNPEVSISTTPSHDADVTYVKDSLLIKAEQDSLKRAALKADSLKKVQRLKADSIKAAKRRAAAAKKLDAAQNEEIKEVHAEPQPEAKPASEQQPAATQPATTPAP</sequence>
<feature type="compositionally biased region" description="Low complexity" evidence="1">
    <location>
        <begin position="342"/>
        <end position="355"/>
    </location>
</feature>
<dbReference type="RefSeq" id="WP_154326655.1">
    <property type="nucleotide sequence ID" value="NZ_CP045696.1"/>
</dbReference>
<keyword evidence="2" id="KW-1133">Transmembrane helix</keyword>
<feature type="region of interest" description="Disordered" evidence="1">
    <location>
        <begin position="315"/>
        <end position="355"/>
    </location>
</feature>
<protein>
    <submittedName>
        <fullName evidence="3">Uncharacterized protein</fullName>
    </submittedName>
</protein>
<comment type="caution">
    <text evidence="3">The sequence shown here is derived from an EMBL/GenBank/DDBJ whole genome shotgun (WGS) entry which is preliminary data.</text>
</comment>
<dbReference type="AlphaFoldDB" id="A0A6L5X9Q1"/>
<dbReference type="EMBL" id="VULT01000006">
    <property type="protein sequence ID" value="MSS17090.1"/>
    <property type="molecule type" value="Genomic_DNA"/>
</dbReference>
<keyword evidence="4" id="KW-1185">Reference proteome</keyword>
<evidence type="ECO:0000256" key="1">
    <source>
        <dbReference type="SAM" id="MobiDB-lite"/>
    </source>
</evidence>